<reference evidence="19" key="1">
    <citation type="journal article" date="2024" name="Int. J. Syst. Evol. Microbiol.">
        <title>Brooklawnia propionicigenes sp. nov., a facultatively anaerobic, propionate-producing bacterium isolated from a methanogenic reactor treating waste from cattle farms.</title>
        <authorList>
            <person name="Akita Y."/>
            <person name="Ueki A."/>
            <person name="Tonouchi A."/>
            <person name="Sugawara Y."/>
            <person name="Honma S."/>
            <person name="Kaku N."/>
            <person name="Ueki K."/>
        </authorList>
    </citation>
    <scope>NUCLEOTIDE SEQUENCE</scope>
    <source>
        <strain evidence="19">SH051</strain>
    </source>
</reference>
<comment type="similarity">
    <text evidence="2 16">Belongs to the class-I pyridine nucleotide-disulfide oxidoreductase family.</text>
</comment>
<dbReference type="SUPFAM" id="SSF55424">
    <property type="entry name" value="FAD/NAD-linked reductases, dimerisation (C-terminal) domain"/>
    <property type="match status" value="1"/>
</dbReference>
<evidence type="ECO:0000259" key="18">
    <source>
        <dbReference type="Pfam" id="PF07992"/>
    </source>
</evidence>
<dbReference type="PROSITE" id="PS00076">
    <property type="entry name" value="PYRIDINE_REDOX_1"/>
    <property type="match status" value="1"/>
</dbReference>
<feature type="binding site" evidence="14">
    <location>
        <position position="57"/>
    </location>
    <ligand>
        <name>FAD</name>
        <dbReference type="ChEBI" id="CHEBI:57692"/>
    </ligand>
</feature>
<gene>
    <name evidence="19" type="primary">lpdA_2</name>
    <name evidence="19" type="ORF">brsh051_11060</name>
</gene>
<keyword evidence="11 16" id="KW-0676">Redox-active center</keyword>
<keyword evidence="20" id="KW-1185">Reference proteome</keyword>
<dbReference type="NCBIfam" id="TIGR01350">
    <property type="entry name" value="lipoamide_DH"/>
    <property type="match status" value="1"/>
</dbReference>
<dbReference type="Proteomes" id="UP001431656">
    <property type="component" value="Chromosome"/>
</dbReference>
<dbReference type="InterPro" id="IPR036188">
    <property type="entry name" value="FAD/NAD-bd_sf"/>
</dbReference>
<dbReference type="InterPro" id="IPR023753">
    <property type="entry name" value="FAD/NAD-binding_dom"/>
</dbReference>
<dbReference type="GO" id="GO:0004148">
    <property type="term" value="F:dihydrolipoyl dehydrogenase (NADH) activity"/>
    <property type="evidence" value="ECO:0007669"/>
    <property type="project" value="UniProtKB-EC"/>
</dbReference>
<dbReference type="Gene3D" id="3.50.50.60">
    <property type="entry name" value="FAD/NAD(P)-binding domain"/>
    <property type="match status" value="2"/>
</dbReference>
<dbReference type="Pfam" id="PF02852">
    <property type="entry name" value="Pyr_redox_dim"/>
    <property type="match status" value="1"/>
</dbReference>
<dbReference type="Pfam" id="PF07992">
    <property type="entry name" value="Pyr_redox_2"/>
    <property type="match status" value="1"/>
</dbReference>
<dbReference type="InterPro" id="IPR012999">
    <property type="entry name" value="Pyr_OxRdtase_I_AS"/>
</dbReference>
<dbReference type="InterPro" id="IPR004099">
    <property type="entry name" value="Pyr_nucl-diS_OxRdtase_dimer"/>
</dbReference>
<dbReference type="FunFam" id="3.30.390.30:FF:000001">
    <property type="entry name" value="Dihydrolipoyl dehydrogenase"/>
    <property type="match status" value="1"/>
</dbReference>
<accession>A0AAN0K6G0</accession>
<keyword evidence="10" id="KW-1015">Disulfide bond</keyword>
<evidence type="ECO:0000256" key="7">
    <source>
        <dbReference type="ARBA" id="ARBA00022827"/>
    </source>
</evidence>
<comment type="subcellular location">
    <subcellularLocation>
        <location evidence="1">Cytoplasm</location>
    </subcellularLocation>
</comment>
<comment type="catalytic activity">
    <reaction evidence="12 16">
        <text>N(6)-[(R)-dihydrolipoyl]-L-lysyl-[protein] + NAD(+) = N(6)-[(R)-lipoyl]-L-lysyl-[protein] + NADH + H(+)</text>
        <dbReference type="Rhea" id="RHEA:15045"/>
        <dbReference type="Rhea" id="RHEA-COMP:10474"/>
        <dbReference type="Rhea" id="RHEA-COMP:10475"/>
        <dbReference type="ChEBI" id="CHEBI:15378"/>
        <dbReference type="ChEBI" id="CHEBI:57540"/>
        <dbReference type="ChEBI" id="CHEBI:57945"/>
        <dbReference type="ChEBI" id="CHEBI:83099"/>
        <dbReference type="ChEBI" id="CHEBI:83100"/>
        <dbReference type="EC" id="1.8.1.4"/>
    </reaction>
</comment>
<feature type="domain" description="FAD/NAD(P)-binding" evidence="18">
    <location>
        <begin position="11"/>
        <end position="333"/>
    </location>
</feature>
<evidence type="ECO:0000256" key="5">
    <source>
        <dbReference type="ARBA" id="ARBA00022490"/>
    </source>
</evidence>
<evidence type="ECO:0000256" key="1">
    <source>
        <dbReference type="ARBA" id="ARBA00004496"/>
    </source>
</evidence>
<dbReference type="InterPro" id="IPR050151">
    <property type="entry name" value="Class-I_Pyr_Nuc-Dis_Oxidored"/>
</dbReference>
<feature type="active site" description="Proton acceptor" evidence="13">
    <location>
        <position position="452"/>
    </location>
</feature>
<feature type="binding site" evidence="14">
    <location>
        <position position="210"/>
    </location>
    <ligand>
        <name>NAD(+)</name>
        <dbReference type="ChEBI" id="CHEBI:57540"/>
    </ligand>
</feature>
<organism evidence="19 20">
    <name type="scientific">Brooklawnia propionicigenes</name>
    <dbReference type="NCBI Taxonomy" id="3041175"/>
    <lineage>
        <taxon>Bacteria</taxon>
        <taxon>Bacillati</taxon>
        <taxon>Actinomycetota</taxon>
        <taxon>Actinomycetes</taxon>
        <taxon>Propionibacteriales</taxon>
        <taxon>Propionibacteriaceae</taxon>
        <taxon>Brooklawnia</taxon>
    </lineage>
</organism>
<evidence type="ECO:0000256" key="15">
    <source>
        <dbReference type="PIRSR" id="PIRSR000350-4"/>
    </source>
</evidence>
<evidence type="ECO:0000256" key="14">
    <source>
        <dbReference type="PIRSR" id="PIRSR000350-3"/>
    </source>
</evidence>
<dbReference type="AlphaFoldDB" id="A0AAN0K6G0"/>
<dbReference type="EC" id="1.8.1.4" evidence="3 16"/>
<keyword evidence="6 16" id="KW-0285">Flavoprotein</keyword>
<comment type="miscellaneous">
    <text evidence="16">The active site is a redox-active disulfide bond.</text>
</comment>
<feature type="domain" description="Pyridine nucleotide-disulphide oxidoreductase dimerisation" evidence="17">
    <location>
        <begin position="354"/>
        <end position="462"/>
    </location>
</feature>
<evidence type="ECO:0000256" key="16">
    <source>
        <dbReference type="RuleBase" id="RU003692"/>
    </source>
</evidence>
<dbReference type="InterPro" id="IPR001100">
    <property type="entry name" value="Pyr_nuc-diS_OxRdtase"/>
</dbReference>
<evidence type="ECO:0000313" key="19">
    <source>
        <dbReference type="EMBL" id="BEH01825.1"/>
    </source>
</evidence>
<feature type="binding site" evidence="14">
    <location>
        <position position="318"/>
    </location>
    <ligand>
        <name>FAD</name>
        <dbReference type="ChEBI" id="CHEBI:57692"/>
    </ligand>
</feature>
<feature type="binding site" evidence="14">
    <location>
        <begin position="187"/>
        <end position="194"/>
    </location>
    <ligand>
        <name>NAD(+)</name>
        <dbReference type="ChEBI" id="CHEBI:57540"/>
    </ligand>
</feature>
<evidence type="ECO:0000256" key="4">
    <source>
        <dbReference type="ARBA" id="ARBA00016961"/>
    </source>
</evidence>
<evidence type="ECO:0000256" key="13">
    <source>
        <dbReference type="PIRSR" id="PIRSR000350-2"/>
    </source>
</evidence>
<protein>
    <recommendedName>
        <fullName evidence="4 16">Dihydrolipoyl dehydrogenase</fullName>
        <ecNumber evidence="3 16">1.8.1.4</ecNumber>
    </recommendedName>
</protein>
<feature type="disulfide bond" description="Redox-active" evidence="15">
    <location>
        <begin position="48"/>
        <end position="53"/>
    </location>
</feature>
<sequence length="490" mass="50542">MTRTSVSSDAFDVVVIGAGPGGYVAAIRAAQYGLRTAIVERGELGGVCLNWGCIPTKALLHGADTAHAIADAGRYGFDVPAEVGFDMQQLVKFSRSVVSRLVSGVSALLTGNGVEVIRGSAVLSGKGELTVTADGQPIRELQADHIIVATGARPRVLPGITPDGDRIWTSTDALSPKKLPESLVIIGSGAIGIEFASLYGALGTEVTVLEALDRVLPAEDAAVSAAVVRQLRSRGIRCEAGVTVGTVTADGTGVSTTFTVAGGASETIRSEHLLVAAGVVPNTEGLGLAELGVGFERGFIAIDEWCRTGVAGLYAIGDVAGGPCLAHKASHEALICVDHIAGAPGVRQLDRWFVPRCTYSRPQIASIGRTEQQARALGRPIEVGVFDLAANGKALAQGEGIGFVKTIFDAESGELLGAHMVGPEVTELIEGFSIAHGLEATAESLAEIIFPHPSVSEAMHESVLAALGRAIHSMPTTAPTPSQTRTAQLV</sequence>
<feature type="binding site" evidence="14">
    <location>
        <position position="278"/>
    </location>
    <ligand>
        <name>NAD(+)</name>
        <dbReference type="ChEBI" id="CHEBI:57540"/>
    </ligand>
</feature>
<proteinExistence type="inferred from homology"/>
<dbReference type="RefSeq" id="WP_286268151.1">
    <property type="nucleotide sequence ID" value="NZ_AP028056.1"/>
</dbReference>
<keyword evidence="7 14" id="KW-0274">FAD</keyword>
<comment type="cofactor">
    <cofactor evidence="14 16">
        <name>FAD</name>
        <dbReference type="ChEBI" id="CHEBI:57692"/>
    </cofactor>
    <text evidence="14 16">Binds 1 FAD per subunit.</text>
</comment>
<dbReference type="PRINTS" id="PR00411">
    <property type="entry name" value="PNDRDTASEI"/>
</dbReference>
<dbReference type="InterPro" id="IPR006258">
    <property type="entry name" value="Lipoamide_DH"/>
</dbReference>
<dbReference type="PANTHER" id="PTHR22912:SF217">
    <property type="entry name" value="DIHYDROLIPOYL DEHYDROGENASE"/>
    <property type="match status" value="1"/>
</dbReference>
<name>A0AAN0K6G0_9ACTN</name>
<evidence type="ECO:0000256" key="10">
    <source>
        <dbReference type="ARBA" id="ARBA00023157"/>
    </source>
</evidence>
<dbReference type="PIRSF" id="PIRSF000350">
    <property type="entry name" value="Mercury_reductase_MerA"/>
    <property type="match status" value="1"/>
</dbReference>
<evidence type="ECO:0000256" key="3">
    <source>
        <dbReference type="ARBA" id="ARBA00012608"/>
    </source>
</evidence>
<evidence type="ECO:0000259" key="17">
    <source>
        <dbReference type="Pfam" id="PF02852"/>
    </source>
</evidence>
<keyword evidence="14" id="KW-0547">Nucleotide-binding</keyword>
<keyword evidence="5" id="KW-0963">Cytoplasm</keyword>
<dbReference type="KEGG" id="broo:brsh051_11060"/>
<dbReference type="InterPro" id="IPR016156">
    <property type="entry name" value="FAD/NAD-linked_Rdtase_dimer_sf"/>
</dbReference>
<dbReference type="GO" id="GO:0050660">
    <property type="term" value="F:flavin adenine dinucleotide binding"/>
    <property type="evidence" value="ECO:0007669"/>
    <property type="project" value="InterPro"/>
</dbReference>
<evidence type="ECO:0000256" key="12">
    <source>
        <dbReference type="ARBA" id="ARBA00049187"/>
    </source>
</evidence>
<dbReference type="PANTHER" id="PTHR22912">
    <property type="entry name" value="DISULFIDE OXIDOREDUCTASE"/>
    <property type="match status" value="1"/>
</dbReference>
<evidence type="ECO:0000256" key="8">
    <source>
        <dbReference type="ARBA" id="ARBA00023002"/>
    </source>
</evidence>
<evidence type="ECO:0000256" key="6">
    <source>
        <dbReference type="ARBA" id="ARBA00022630"/>
    </source>
</evidence>
<dbReference type="GO" id="GO:0006103">
    <property type="term" value="P:2-oxoglutarate metabolic process"/>
    <property type="evidence" value="ECO:0007669"/>
    <property type="project" value="TreeGrafter"/>
</dbReference>
<evidence type="ECO:0000256" key="9">
    <source>
        <dbReference type="ARBA" id="ARBA00023027"/>
    </source>
</evidence>
<dbReference type="PRINTS" id="PR00368">
    <property type="entry name" value="FADPNR"/>
</dbReference>
<dbReference type="EMBL" id="AP028056">
    <property type="protein sequence ID" value="BEH01825.1"/>
    <property type="molecule type" value="Genomic_DNA"/>
</dbReference>
<dbReference type="Gene3D" id="3.30.390.30">
    <property type="match status" value="1"/>
</dbReference>
<evidence type="ECO:0000256" key="11">
    <source>
        <dbReference type="ARBA" id="ARBA00023284"/>
    </source>
</evidence>
<evidence type="ECO:0000256" key="2">
    <source>
        <dbReference type="ARBA" id="ARBA00007532"/>
    </source>
</evidence>
<evidence type="ECO:0000313" key="20">
    <source>
        <dbReference type="Proteomes" id="UP001431656"/>
    </source>
</evidence>
<dbReference type="GO" id="GO:0005737">
    <property type="term" value="C:cytoplasm"/>
    <property type="evidence" value="ECO:0007669"/>
    <property type="project" value="UniProtKB-SubCell"/>
</dbReference>
<dbReference type="SUPFAM" id="SSF51905">
    <property type="entry name" value="FAD/NAD(P)-binding domain"/>
    <property type="match status" value="1"/>
</dbReference>
<keyword evidence="9 14" id="KW-0520">NAD</keyword>
<keyword evidence="8 16" id="KW-0560">Oxidoreductase</keyword>